<reference evidence="2" key="1">
    <citation type="journal article" date="2019" name="Int. J. Syst. Evol. Microbiol.">
        <title>The Global Catalogue of Microorganisms (GCM) 10K type strain sequencing project: providing services to taxonomists for standard genome sequencing and annotation.</title>
        <authorList>
            <consortium name="The Broad Institute Genomics Platform"/>
            <consortium name="The Broad Institute Genome Sequencing Center for Infectious Disease"/>
            <person name="Wu L."/>
            <person name="Ma J."/>
        </authorList>
    </citation>
    <scope>NUCLEOTIDE SEQUENCE [LARGE SCALE GENOMIC DNA]</scope>
    <source>
        <strain evidence="2">KCTC 42107</strain>
    </source>
</reference>
<dbReference type="Gene3D" id="3.30.160.100">
    <property type="entry name" value="Ribosome hibernation promotion factor-like"/>
    <property type="match status" value="1"/>
</dbReference>
<gene>
    <name evidence="1" type="ORF">ACFSR3_06320</name>
</gene>
<sequence>MQIQFSIDCKDNGHERIENYFTTVINETLKRYDDKITSVTVHLADENGAKTGPDDKRCTIEVHAMGLNPVATTNHADSVEKAIKGAADKMKNALEHAYGKLQKSH</sequence>
<organism evidence="1 2">
    <name type="scientific">Flavobacterium suzhouense</name>
    <dbReference type="NCBI Taxonomy" id="1529638"/>
    <lineage>
        <taxon>Bacteria</taxon>
        <taxon>Pseudomonadati</taxon>
        <taxon>Bacteroidota</taxon>
        <taxon>Flavobacteriia</taxon>
        <taxon>Flavobacteriales</taxon>
        <taxon>Flavobacteriaceae</taxon>
        <taxon>Flavobacterium</taxon>
    </lineage>
</organism>
<dbReference type="SUPFAM" id="SSF69754">
    <property type="entry name" value="Ribosome binding protein Y (YfiA homologue)"/>
    <property type="match status" value="1"/>
</dbReference>
<dbReference type="InterPro" id="IPR003489">
    <property type="entry name" value="RHF/RaiA"/>
</dbReference>
<proteinExistence type="predicted"/>
<dbReference type="Proteomes" id="UP001597480">
    <property type="component" value="Unassembled WGS sequence"/>
</dbReference>
<comment type="caution">
    <text evidence="1">The sequence shown here is derived from an EMBL/GenBank/DDBJ whole genome shotgun (WGS) entry which is preliminary data.</text>
</comment>
<name>A0ABW5NTF6_9FLAO</name>
<accession>A0ABW5NTF6</accession>
<dbReference type="Pfam" id="PF02482">
    <property type="entry name" value="Ribosomal_S30AE"/>
    <property type="match status" value="1"/>
</dbReference>
<evidence type="ECO:0000313" key="1">
    <source>
        <dbReference type="EMBL" id="MFD2601665.1"/>
    </source>
</evidence>
<keyword evidence="2" id="KW-1185">Reference proteome</keyword>
<dbReference type="InterPro" id="IPR036567">
    <property type="entry name" value="RHF-like"/>
</dbReference>
<dbReference type="RefSeq" id="WP_379820213.1">
    <property type="nucleotide sequence ID" value="NZ_JBHUMD010000007.1"/>
</dbReference>
<dbReference type="EMBL" id="JBHUMD010000007">
    <property type="protein sequence ID" value="MFD2601665.1"/>
    <property type="molecule type" value="Genomic_DNA"/>
</dbReference>
<protein>
    <submittedName>
        <fullName evidence="1">HPF/RaiA family ribosome-associated protein</fullName>
    </submittedName>
</protein>
<evidence type="ECO:0000313" key="2">
    <source>
        <dbReference type="Proteomes" id="UP001597480"/>
    </source>
</evidence>